<dbReference type="RefSeq" id="WP_198128496.1">
    <property type="nucleotide sequence ID" value="NZ_JAECZC010000102.1"/>
</dbReference>
<gene>
    <name evidence="1" type="ORF">I8748_32210</name>
</gene>
<comment type="caution">
    <text evidence="1">The sequence shown here is derived from an EMBL/GenBank/DDBJ whole genome shotgun (WGS) entry which is preliminary data.</text>
</comment>
<dbReference type="Proteomes" id="UP000632766">
    <property type="component" value="Unassembled WGS sequence"/>
</dbReference>
<dbReference type="AlphaFoldDB" id="A0A8J7LAK3"/>
<sequence>MSDIKKLTLSEIMARPMPEIDEEAQAELDALDILFPEKSPEPWYPAPETTLSREIAAWLEENS</sequence>
<reference evidence="1 2" key="1">
    <citation type="journal article" date="2021" name="Int. J. Syst. Evol. Microbiol.">
        <title>Amazonocrinis nigriterrae gen. nov., sp. nov., Atlanticothrix silvestris gen. nov., sp. nov. and Dendronalium phyllosphericum gen. nov., sp. nov., nostocacean cyanobacteria from Brazilian environments.</title>
        <authorList>
            <person name="Alvarenga D.O."/>
            <person name="Andreote A.P.D."/>
            <person name="Branco L.H.Z."/>
            <person name="Delbaje E."/>
            <person name="Cruz R.B."/>
            <person name="Varani A.M."/>
            <person name="Fiore M.F."/>
        </authorList>
    </citation>
    <scope>NUCLEOTIDE SEQUENCE [LARGE SCALE GENOMIC DNA]</scope>
    <source>
        <strain evidence="1 2">CENA67</strain>
    </source>
</reference>
<proteinExistence type="predicted"/>
<evidence type="ECO:0000313" key="2">
    <source>
        <dbReference type="Proteomes" id="UP000632766"/>
    </source>
</evidence>
<name>A0A8J7LAK3_9NOST</name>
<organism evidence="1 2">
    <name type="scientific">Amazonocrinis nigriterrae CENA67</name>
    <dbReference type="NCBI Taxonomy" id="2794033"/>
    <lineage>
        <taxon>Bacteria</taxon>
        <taxon>Bacillati</taxon>
        <taxon>Cyanobacteriota</taxon>
        <taxon>Cyanophyceae</taxon>
        <taxon>Nostocales</taxon>
        <taxon>Nostocaceae</taxon>
        <taxon>Amazonocrinis</taxon>
        <taxon>Amazonocrinis nigriterrae</taxon>
    </lineage>
</organism>
<accession>A0A8J7LAK3</accession>
<dbReference type="EMBL" id="JAECZC010000102">
    <property type="protein sequence ID" value="MBH8566764.1"/>
    <property type="molecule type" value="Genomic_DNA"/>
</dbReference>
<evidence type="ECO:0000313" key="1">
    <source>
        <dbReference type="EMBL" id="MBH8566764.1"/>
    </source>
</evidence>
<protein>
    <submittedName>
        <fullName evidence="1">Uncharacterized protein</fullName>
    </submittedName>
</protein>
<keyword evidence="2" id="KW-1185">Reference proteome</keyword>